<accession>D3BFL3</accession>
<evidence type="ECO:0000313" key="3">
    <source>
        <dbReference type="Proteomes" id="UP000001396"/>
    </source>
</evidence>
<reference evidence="2 3" key="1">
    <citation type="journal article" date="2011" name="Genome Res.">
        <title>Phylogeny-wide analysis of social amoeba genomes highlights ancient origins for complex intercellular communication.</title>
        <authorList>
            <person name="Heidel A.J."/>
            <person name="Lawal H.M."/>
            <person name="Felder M."/>
            <person name="Schilde C."/>
            <person name="Helps N.R."/>
            <person name="Tunggal B."/>
            <person name="Rivero F."/>
            <person name="John U."/>
            <person name="Schleicher M."/>
            <person name="Eichinger L."/>
            <person name="Platzer M."/>
            <person name="Noegel A.A."/>
            <person name="Schaap P."/>
            <person name="Gloeckner G."/>
        </authorList>
    </citation>
    <scope>NUCLEOTIDE SEQUENCE [LARGE SCALE GENOMIC DNA]</scope>
    <source>
        <strain evidence="3">ATCC 26659 / Pp 5 / PN500</strain>
    </source>
</reference>
<evidence type="ECO:0000313" key="2">
    <source>
        <dbReference type="EMBL" id="EFA79927.1"/>
    </source>
</evidence>
<gene>
    <name evidence="2" type="ORF">PPL_06747</name>
</gene>
<dbReference type="AlphaFoldDB" id="D3BFL3"/>
<dbReference type="InParanoid" id="D3BFL3"/>
<evidence type="ECO:0000256" key="1">
    <source>
        <dbReference type="SAM" id="MobiDB-lite"/>
    </source>
</evidence>
<name>D3BFL3_HETP5</name>
<dbReference type="GeneID" id="31362228"/>
<dbReference type="RefSeq" id="XP_020432047.1">
    <property type="nucleotide sequence ID" value="XM_020577599.1"/>
</dbReference>
<organism evidence="2 3">
    <name type="scientific">Heterostelium pallidum (strain ATCC 26659 / Pp 5 / PN500)</name>
    <name type="common">Cellular slime mold</name>
    <name type="synonym">Polysphondylium pallidum</name>
    <dbReference type="NCBI Taxonomy" id="670386"/>
    <lineage>
        <taxon>Eukaryota</taxon>
        <taxon>Amoebozoa</taxon>
        <taxon>Evosea</taxon>
        <taxon>Eumycetozoa</taxon>
        <taxon>Dictyostelia</taxon>
        <taxon>Acytosteliales</taxon>
        <taxon>Acytosteliaceae</taxon>
        <taxon>Heterostelium</taxon>
    </lineage>
</organism>
<sequence>MGSTISKSNNDNDVINEQKIVCNQTRLTDLLWRKIISLLSNDRCRYHRCRWNPLSLSLVSHYWLVNIVARAPLRITTADSKSQFLLNFHKSYRRSFINLYKTNNNNNNNNSNSNSNNNNNNNNNILEIDRKFNIIKLTVIFNHSDFQLKFVSMPFRENRKLYNRHLWLEMYNDALIRYWSFDSLTLVNPPRNFEPEKLLVAAQLRTLRIYHENPRAIDMSAFQNVVTFSLRQNNQATKSLSFTIPNKSSLLTSLSLTIPFKSNNNNNNNNDINRYPFKDNSFQPWFEGVTKLELNHIHITEWKNVASEHINIDFTKQFANLTSLKLNHIYHRLVNTLHSNSIVIAQQQQEITQPATTTLVSVLGGLKQLSCLCISNVSAPFQFYGGGGGEQQDERDVDAKEEYRNGLTVSVFQRDLSLIGVQINTLKLKGKYTLFNQLLMSLELLPYMNRLSLTDPLENTHHIDRILQSKSLVRLSANFNNNNSNIKYFLQINSTIKYLKVYHSDHFNNTTNDDHHTDSLQPILQKNRYYYNEILDKHYLGPQFNNLIIIFQPNKRDDPKHEKKSHRSRYMSFLMNIIRLLSEYECRYHRYEWNPLSLSLISHYWLVNIIARSTLRITTLDIDSSFIINYPLAYQRSHNKLLDQQQQQQQQHSTAIDKKTFNISKLTLIYKQMSYTESLINSLQLHRQQQQQHKQRQQQKRKTINWVMTYNQPLETHWSTLSIAAPFNNDNPFKVVENPDWFKNIEALTLDYLHKPFYTPWERTSPDHRIPIDLAKFQNISKLKLNHVYHRIVHAMNTTDQSTTTATNNNINAFQQQEDSHLNTIPILINLKRLAYLSINNIDMMSQSDSESNDDLLAEYDHGKTAVAFSIDLEAIGYQLHTLKLKGKYTLFSHLFSSGSTVLTDQLINLKRLSITTRLDKEHIDLIHQCKSLVRLSASFNDTLQKSVKNRTEVSKYQTLKVVDSNSIFSLINLIWNWILRQSILSSRFPDFLEILEYDIDRRINNIV</sequence>
<feature type="region of interest" description="Disordered" evidence="1">
    <location>
        <begin position="103"/>
        <end position="122"/>
    </location>
</feature>
<proteinExistence type="predicted"/>
<dbReference type="PANTHER" id="PTHR36911">
    <property type="entry name" value="LIM ZINC-BINDING DOMAIN-CONTAINING PROTEIN-RELATED"/>
    <property type="match status" value="1"/>
</dbReference>
<dbReference type="Proteomes" id="UP000001396">
    <property type="component" value="Unassembled WGS sequence"/>
</dbReference>
<comment type="caution">
    <text evidence="2">The sequence shown here is derived from an EMBL/GenBank/DDBJ whole genome shotgun (WGS) entry which is preliminary data.</text>
</comment>
<keyword evidence="3" id="KW-1185">Reference proteome</keyword>
<protein>
    <submittedName>
        <fullName evidence="2">Uncharacterized protein</fullName>
    </submittedName>
</protein>
<dbReference type="EMBL" id="ADBJ01000031">
    <property type="protein sequence ID" value="EFA79927.1"/>
    <property type="molecule type" value="Genomic_DNA"/>
</dbReference>